<dbReference type="Proteomes" id="UP000636800">
    <property type="component" value="Chromosome 7"/>
</dbReference>
<evidence type="ECO:0000256" key="1">
    <source>
        <dbReference type="SAM" id="MobiDB-lite"/>
    </source>
</evidence>
<evidence type="ECO:0000313" key="5">
    <source>
        <dbReference type="Proteomes" id="UP000639772"/>
    </source>
</evidence>
<accession>A0A835UV23</accession>
<protein>
    <submittedName>
        <fullName evidence="3">Uncharacterized protein</fullName>
    </submittedName>
</protein>
<keyword evidence="4" id="KW-1185">Reference proteome</keyword>
<proteinExistence type="predicted"/>
<feature type="region of interest" description="Disordered" evidence="1">
    <location>
        <begin position="1"/>
        <end position="30"/>
    </location>
</feature>
<evidence type="ECO:0000313" key="4">
    <source>
        <dbReference type="Proteomes" id="UP000636800"/>
    </source>
</evidence>
<feature type="compositionally biased region" description="Basic and acidic residues" evidence="1">
    <location>
        <begin position="20"/>
        <end position="30"/>
    </location>
</feature>
<dbReference type="Proteomes" id="UP000639772">
    <property type="component" value="Unassembled WGS sequence"/>
</dbReference>
<sequence>MEAGEDGEKEIFGGGGGIRRPRETAEEGRSRVLIRPAMRESRQGTKGEVLHHAPLRRDANLLERNGLNRFQPPFPPSKPSYVSPLFETAVPAVRGGRAEHGRIGRPAKFPPFSCRPSPPPFFCKINLWVFLPSL</sequence>
<evidence type="ECO:0000313" key="3">
    <source>
        <dbReference type="EMBL" id="KAG0473530.1"/>
    </source>
</evidence>
<dbReference type="AlphaFoldDB" id="A0A835UV23"/>
<comment type="caution">
    <text evidence="3">The sequence shown here is derived from an EMBL/GenBank/DDBJ whole genome shotgun (WGS) entry which is preliminary data.</text>
</comment>
<evidence type="ECO:0000313" key="2">
    <source>
        <dbReference type="EMBL" id="KAG0450377.1"/>
    </source>
</evidence>
<reference evidence="4 5" key="1">
    <citation type="journal article" date="2020" name="Nat. Food">
        <title>A phased Vanilla planifolia genome enables genetic improvement of flavour and production.</title>
        <authorList>
            <person name="Hasing T."/>
            <person name="Tang H."/>
            <person name="Brym M."/>
            <person name="Khazi F."/>
            <person name="Huang T."/>
            <person name="Chambers A.H."/>
        </authorList>
    </citation>
    <scope>NUCLEOTIDE SEQUENCE [LARGE SCALE GENOMIC DNA]</scope>
    <source>
        <tissue evidence="3">Leaf</tissue>
    </source>
</reference>
<dbReference type="EMBL" id="JADCNM010000128">
    <property type="protein sequence ID" value="KAG0450377.1"/>
    <property type="molecule type" value="Genomic_DNA"/>
</dbReference>
<dbReference type="EMBL" id="JADCNL010000007">
    <property type="protein sequence ID" value="KAG0473530.1"/>
    <property type="molecule type" value="Genomic_DNA"/>
</dbReference>
<organism evidence="3 4">
    <name type="scientific">Vanilla planifolia</name>
    <name type="common">Vanilla</name>
    <dbReference type="NCBI Taxonomy" id="51239"/>
    <lineage>
        <taxon>Eukaryota</taxon>
        <taxon>Viridiplantae</taxon>
        <taxon>Streptophyta</taxon>
        <taxon>Embryophyta</taxon>
        <taxon>Tracheophyta</taxon>
        <taxon>Spermatophyta</taxon>
        <taxon>Magnoliopsida</taxon>
        <taxon>Liliopsida</taxon>
        <taxon>Asparagales</taxon>
        <taxon>Orchidaceae</taxon>
        <taxon>Vanilloideae</taxon>
        <taxon>Vanilleae</taxon>
        <taxon>Vanilla</taxon>
    </lineage>
</organism>
<gene>
    <name evidence="3" type="ORF">HPP92_015387</name>
    <name evidence="2" type="ORF">HPP92_026788</name>
</gene>
<name>A0A835UV23_VANPL</name>